<dbReference type="Proteomes" id="UP001157938">
    <property type="component" value="Unassembled WGS sequence"/>
</dbReference>
<comment type="caution">
    <text evidence="1">The sequence shown here is derived from an EMBL/GenBank/DDBJ whole genome shotgun (WGS) entry which is preliminary data.</text>
</comment>
<reference evidence="1 2" key="1">
    <citation type="submission" date="2021-11" db="EMBL/GenBank/DDBJ databases">
        <authorList>
            <person name="Islam A."/>
            <person name="Islam S."/>
            <person name="Flora M.S."/>
            <person name="Rahman M."/>
            <person name="Ziaur R.M."/>
            <person name="Epstein J.H."/>
            <person name="Hassan M."/>
            <person name="Klassen M."/>
            <person name="Woodard K."/>
            <person name="Webb A."/>
            <person name="Webby R.J."/>
            <person name="El Zowalaty M.E."/>
        </authorList>
    </citation>
    <scope>NUCLEOTIDE SEQUENCE [LARGE SCALE GENOMIC DNA]</scope>
    <source>
        <strain evidence="1">Pf1</strain>
    </source>
</reference>
<sequence length="352" mass="40734">MPLDPSNPWLVNSQTQALNFINSGLHALTKDNMATQFVRELGKTEGRGVLVIQELLDLTFSNDAGRCRNEVSFQRGFVPFVIMLTMRRMEIVSQHMEEANYVYAFVRTAHMQLFRLYLEHLNEIVDRHSIEDLTMSHESFLQESEGRKFAPLCFTQVCLPIIRLLYLLGKKFKDFIYEDTFQETVLKVDTLTSKWIDECQGEHSVLDSTLCFQTMRDEIKRLYKMLRRGERDIQAGAALRKAGKQIHGPDPEPWDVLEVGIPGRTVLKDGSVGPRHDNDRADIADIQLLPTTEECLSREPPLLPGNFPFHNNAHWLPPGPERWVDTHFRLYREDFCWTIRSSLQDLHHRLAG</sequence>
<accession>A0ABN8C0V5</accession>
<dbReference type="EMBL" id="CAKLBC010000522">
    <property type="protein sequence ID" value="CAH0486771.1"/>
    <property type="molecule type" value="Genomic_DNA"/>
</dbReference>
<evidence type="ECO:0000313" key="2">
    <source>
        <dbReference type="Proteomes" id="UP001157938"/>
    </source>
</evidence>
<keyword evidence="2" id="KW-1185">Reference proteome</keyword>
<organism evidence="1 2">
    <name type="scientific">Peronospora farinosa</name>
    <dbReference type="NCBI Taxonomy" id="134698"/>
    <lineage>
        <taxon>Eukaryota</taxon>
        <taxon>Sar</taxon>
        <taxon>Stramenopiles</taxon>
        <taxon>Oomycota</taxon>
        <taxon>Peronosporomycetes</taxon>
        <taxon>Peronosporales</taxon>
        <taxon>Peronosporaceae</taxon>
        <taxon>Peronospora</taxon>
    </lineage>
</organism>
<evidence type="ECO:0000313" key="1">
    <source>
        <dbReference type="EMBL" id="CAH0486771.1"/>
    </source>
</evidence>
<protein>
    <submittedName>
        <fullName evidence="1">Uncharacterized protein</fullName>
    </submittedName>
</protein>
<proteinExistence type="predicted"/>
<name>A0ABN8C0V5_9STRA</name>
<gene>
    <name evidence="1" type="ORF">PFR001_LOCUS2374</name>
</gene>